<dbReference type="PANTHER" id="PTHR30404:SF0">
    <property type="entry name" value="N-ACETYLMURAMOYL-L-ALANINE AMIDASE AMIC"/>
    <property type="match status" value="1"/>
</dbReference>
<dbReference type="AlphaFoldDB" id="S9PFW7"/>
<dbReference type="PROSITE" id="PS50853">
    <property type="entry name" value="FN3"/>
    <property type="match status" value="1"/>
</dbReference>
<evidence type="ECO:0000256" key="3">
    <source>
        <dbReference type="ARBA" id="ARBA00022801"/>
    </source>
</evidence>
<evidence type="ECO:0000259" key="4">
    <source>
        <dbReference type="PROSITE" id="PS50853"/>
    </source>
</evidence>
<evidence type="ECO:0000313" key="5">
    <source>
        <dbReference type="EMBL" id="EPX63280.1"/>
    </source>
</evidence>
<dbReference type="PANTHER" id="PTHR30404">
    <property type="entry name" value="N-ACETYLMURAMOYL-L-ALANINE AMIDASE"/>
    <property type="match status" value="1"/>
</dbReference>
<dbReference type="EC" id="3.5.1.28" evidence="2"/>
<keyword evidence="3" id="KW-0378">Hydrolase</keyword>
<dbReference type="Gene3D" id="3.40.630.40">
    <property type="entry name" value="Zn-dependent exopeptidases"/>
    <property type="match status" value="1"/>
</dbReference>
<comment type="caution">
    <text evidence="5">The sequence shown here is derived from an EMBL/GenBank/DDBJ whole genome shotgun (WGS) entry which is preliminary data.</text>
</comment>
<keyword evidence="6" id="KW-1185">Reference proteome</keyword>
<organism evidence="5 6">
    <name type="scientific">Cystobacter fuscus (strain ATCC 25194 / DSM 2262 / NBRC 100088 / M29)</name>
    <dbReference type="NCBI Taxonomy" id="1242864"/>
    <lineage>
        <taxon>Bacteria</taxon>
        <taxon>Pseudomonadati</taxon>
        <taxon>Myxococcota</taxon>
        <taxon>Myxococcia</taxon>
        <taxon>Myxococcales</taxon>
        <taxon>Cystobacterineae</taxon>
        <taxon>Archangiaceae</taxon>
        <taxon>Cystobacter</taxon>
    </lineage>
</organism>
<proteinExistence type="predicted"/>
<dbReference type="Gene3D" id="2.60.40.10">
    <property type="entry name" value="Immunoglobulins"/>
    <property type="match status" value="1"/>
</dbReference>
<dbReference type="InterPro" id="IPR002508">
    <property type="entry name" value="MurNAc-LAA_cat"/>
</dbReference>
<dbReference type="CDD" id="cd02696">
    <property type="entry name" value="MurNAc-LAA"/>
    <property type="match status" value="1"/>
</dbReference>
<dbReference type="InterPro" id="IPR036116">
    <property type="entry name" value="FN3_sf"/>
</dbReference>
<accession>S9PFW7</accession>
<feature type="domain" description="Fibronectin type-III" evidence="4">
    <location>
        <begin position="510"/>
        <end position="608"/>
    </location>
</feature>
<dbReference type="InterPro" id="IPR050695">
    <property type="entry name" value="N-acetylmuramoyl_amidase_3"/>
</dbReference>
<evidence type="ECO:0000313" key="6">
    <source>
        <dbReference type="Proteomes" id="UP000011682"/>
    </source>
</evidence>
<evidence type="ECO:0000256" key="1">
    <source>
        <dbReference type="ARBA" id="ARBA00001561"/>
    </source>
</evidence>
<comment type="catalytic activity">
    <reaction evidence="1">
        <text>Hydrolyzes the link between N-acetylmuramoyl residues and L-amino acid residues in certain cell-wall glycopeptides.</text>
        <dbReference type="EC" id="3.5.1.28"/>
    </reaction>
</comment>
<protein>
    <recommendedName>
        <fullName evidence="2">N-acetylmuramoyl-L-alanine amidase</fullName>
        <ecNumber evidence="2">3.5.1.28</ecNumber>
    </recommendedName>
</protein>
<reference evidence="5" key="1">
    <citation type="submission" date="2013-05" db="EMBL/GenBank/DDBJ databases">
        <title>Genome assembly of Cystobacter fuscus DSM 2262.</title>
        <authorList>
            <person name="Sharma G."/>
            <person name="Khatri I."/>
            <person name="Kaur C."/>
            <person name="Mayilraj S."/>
            <person name="Subramanian S."/>
        </authorList>
    </citation>
    <scope>NUCLEOTIDE SEQUENCE [LARGE SCALE GENOMIC DNA]</scope>
    <source>
        <strain evidence="5">DSM 2262</strain>
    </source>
</reference>
<dbReference type="Pfam" id="PF01520">
    <property type="entry name" value="Amidase_3"/>
    <property type="match status" value="1"/>
</dbReference>
<dbReference type="eggNOG" id="COG0860">
    <property type="taxonomic scope" value="Bacteria"/>
</dbReference>
<dbReference type="GO" id="GO:0009253">
    <property type="term" value="P:peptidoglycan catabolic process"/>
    <property type="evidence" value="ECO:0007669"/>
    <property type="project" value="InterPro"/>
</dbReference>
<dbReference type="GO" id="GO:0030288">
    <property type="term" value="C:outer membrane-bounded periplasmic space"/>
    <property type="evidence" value="ECO:0007669"/>
    <property type="project" value="TreeGrafter"/>
</dbReference>
<dbReference type="InterPro" id="IPR003961">
    <property type="entry name" value="FN3_dom"/>
</dbReference>
<dbReference type="SUPFAM" id="SSF49265">
    <property type="entry name" value="Fibronectin type III"/>
    <property type="match status" value="1"/>
</dbReference>
<gene>
    <name evidence="5" type="ORF">D187_005686</name>
</gene>
<dbReference type="Proteomes" id="UP000011682">
    <property type="component" value="Unassembled WGS sequence"/>
</dbReference>
<evidence type="ECO:0000256" key="2">
    <source>
        <dbReference type="ARBA" id="ARBA00011901"/>
    </source>
</evidence>
<sequence length="932" mass="97629">MLLTIFCWPGTSQAQEEDAAHACGLEPPDAEYVPLPGPRPHETRWSPTEPALVRREQRGSGISALSGVPQTRLRTGALSGKTIYLSPGHGFYRSSPLGRWATQRGNTNDVVEDMVSLETMDQYLLPMLMGAGATVVPVREPDLNPQGVALDNGGVGYSEQGPAELFSSTGPASGWGVPPVPMGNAVLPFQLGDTRLMTAAATATARATWAPRVPADGAYHVYVSYGSDPSRVTDAHYVVRHAGGESHFRVNQRRHGGTWVLLGRFYFRAGAPAESASVVALNDSAEAGTVSLDAVRLGGGTGDIGDAQMGPLARPRSEECARYHVQYSGAPFSVFAPTGTNALSNERNADVTARPRFAAWLHEEGEDAVYVAWHTNASANGSARGTEAYVYGLNPVDGKYEPAKNIVPGSPELAQSLLDELKVDLQREIEPNWRVRNLRSANLGEVNATHNPEIPSVLVEVAYHDNAQDAAWLKEPHFRRVAARAFLHGLIKYFAVRDTPEGQAPVIHLPPEPPSAVAARNAGGGQVEVKWAPPADPDGAVPPQHPATGYRVYQSTDGLAWDEGTDTSATSFSLPLAAGTTRYFRVAAVNEGGESFPSDVVGVSVGATDGAPRVLVVNAFRALDATMARVEELSAYDLGSPRRLFVEAMNDGTALLRHGDALARNAVAFDGATSEAIAAGLLTPVGYPVLDWFSGRGQARSEGPDATEQALLRAFVLGGGHLLLSGSQIASALAVGSAEDVAFLTDILHARPVCGLSAPRVGGLTEGLFPGLAGSLLDDGRRGSFPVGATDVLRPGEGGQPVLGYSGADTAAGILSAPGGQVLFLGVPFEGVVTPERRAYLMGAFLARAGVLTSPPPAPGAEEALPLDLDSGGLSSPGGAFPCTLEQVPGSYGEERGGCGCGAGGGTGSLAGLLLLRLVQRRRTRHLARGER</sequence>
<dbReference type="Pfam" id="PF25275">
    <property type="entry name" value="Golvesin_C"/>
    <property type="match status" value="1"/>
</dbReference>
<dbReference type="EMBL" id="ANAH02000005">
    <property type="protein sequence ID" value="EPX63280.1"/>
    <property type="molecule type" value="Genomic_DNA"/>
</dbReference>
<name>S9PFW7_CYSF2</name>
<dbReference type="CDD" id="cd00063">
    <property type="entry name" value="FN3"/>
    <property type="match status" value="1"/>
</dbReference>
<dbReference type="SMART" id="SM00060">
    <property type="entry name" value="FN3"/>
    <property type="match status" value="1"/>
</dbReference>
<dbReference type="GO" id="GO:0008745">
    <property type="term" value="F:N-acetylmuramoyl-L-alanine amidase activity"/>
    <property type="evidence" value="ECO:0007669"/>
    <property type="project" value="UniProtKB-EC"/>
</dbReference>
<dbReference type="SMART" id="SM00646">
    <property type="entry name" value="Ami_3"/>
    <property type="match status" value="1"/>
</dbReference>
<dbReference type="InterPro" id="IPR013783">
    <property type="entry name" value="Ig-like_fold"/>
</dbReference>
<dbReference type="SUPFAM" id="SSF53187">
    <property type="entry name" value="Zn-dependent exopeptidases"/>
    <property type="match status" value="1"/>
</dbReference>
<dbReference type="InterPro" id="IPR033803">
    <property type="entry name" value="CBD-like_Golvesin-Xly"/>
</dbReference>